<organism evidence="5 6">
    <name type="scientific">Zymobacter palmae</name>
    <dbReference type="NCBI Taxonomy" id="33074"/>
    <lineage>
        <taxon>Bacteria</taxon>
        <taxon>Pseudomonadati</taxon>
        <taxon>Pseudomonadota</taxon>
        <taxon>Gammaproteobacteria</taxon>
        <taxon>Oceanospirillales</taxon>
        <taxon>Halomonadaceae</taxon>
        <taxon>Zymobacter group</taxon>
        <taxon>Zymobacter</taxon>
    </lineage>
</organism>
<feature type="domain" description="Transcription factor LuxR-like autoinducer-binding" evidence="4">
    <location>
        <begin position="22"/>
        <end position="158"/>
    </location>
</feature>
<proteinExistence type="predicted"/>
<keyword evidence="3" id="KW-0804">Transcription</keyword>
<evidence type="ECO:0000256" key="3">
    <source>
        <dbReference type="ARBA" id="ARBA00023163"/>
    </source>
</evidence>
<keyword evidence="6" id="KW-1185">Reference proteome</keyword>
<evidence type="ECO:0000313" key="6">
    <source>
        <dbReference type="Proteomes" id="UP000267342"/>
    </source>
</evidence>
<protein>
    <submittedName>
        <fullName evidence="5">DNA-binding HTHdomain-containing proteins</fullName>
    </submittedName>
</protein>
<keyword evidence="2 5" id="KW-0238">DNA-binding</keyword>
<dbReference type="RefSeq" id="WP_027705110.1">
    <property type="nucleotide sequence ID" value="NZ_AP018933.1"/>
</dbReference>
<evidence type="ECO:0000256" key="2">
    <source>
        <dbReference type="ARBA" id="ARBA00023125"/>
    </source>
</evidence>
<dbReference type="AlphaFoldDB" id="A0A348HCV6"/>
<reference evidence="5 6" key="1">
    <citation type="submission" date="2018-09" db="EMBL/GenBank/DDBJ databases">
        <title>Zymobacter palmae IAM14233 (=T109) whole genome analysis.</title>
        <authorList>
            <person name="Yanase H."/>
        </authorList>
    </citation>
    <scope>NUCLEOTIDE SEQUENCE [LARGE SCALE GENOMIC DNA]</scope>
    <source>
        <strain evidence="5 6">IAM14233</strain>
    </source>
</reference>
<keyword evidence="1" id="KW-0805">Transcription regulation</keyword>
<accession>A0A348HCV6</accession>
<dbReference type="OrthoDB" id="9774661at2"/>
<evidence type="ECO:0000313" key="5">
    <source>
        <dbReference type="EMBL" id="BBG29458.1"/>
    </source>
</evidence>
<dbReference type="EMBL" id="AP018933">
    <property type="protein sequence ID" value="BBG29458.1"/>
    <property type="molecule type" value="Genomic_DNA"/>
</dbReference>
<dbReference type="KEGG" id="zpl:ZBT109_0680"/>
<dbReference type="Pfam" id="PF03472">
    <property type="entry name" value="Autoind_bind"/>
    <property type="match status" value="1"/>
</dbReference>
<dbReference type="InterPro" id="IPR036693">
    <property type="entry name" value="TF_LuxR_autoind-bd_dom_sf"/>
</dbReference>
<dbReference type="Gene3D" id="3.30.450.80">
    <property type="entry name" value="Transcription factor LuxR-like, autoinducer-binding domain"/>
    <property type="match status" value="1"/>
</dbReference>
<dbReference type="SUPFAM" id="SSF75516">
    <property type="entry name" value="Pheromone-binding domain of LuxR-like quorum-sensing transcription factors"/>
    <property type="match status" value="1"/>
</dbReference>
<dbReference type="GO" id="GO:0003677">
    <property type="term" value="F:DNA binding"/>
    <property type="evidence" value="ECO:0007669"/>
    <property type="project" value="UniProtKB-KW"/>
</dbReference>
<dbReference type="InterPro" id="IPR005143">
    <property type="entry name" value="TF_LuxR_autoind-bd_dom"/>
</dbReference>
<dbReference type="Proteomes" id="UP000267342">
    <property type="component" value="Chromosome"/>
</dbReference>
<evidence type="ECO:0000256" key="1">
    <source>
        <dbReference type="ARBA" id="ARBA00023015"/>
    </source>
</evidence>
<name>A0A348HCV6_9GAMM</name>
<evidence type="ECO:0000259" key="4">
    <source>
        <dbReference type="Pfam" id="PF03472"/>
    </source>
</evidence>
<sequence>MNTNNWKIDLFTSLDSAHSFQSVMQAALNAIRPFGFDYCGWRTDLPLEGKVKHSGITALNAVEDEVYCTVVRGGYEKGPIPRHCAHSTTPISWQGTFEDDMFMQSPELMESYYGLGHRGGWAITTIAPDGTRGMFYVESQHTLSQSDLYHAEQHMPWVSAAACMKINEIKEELPATVTRKEKELLRVLSETNGSIKKTVEHTGWNINPLIASLKTIKKKLECRDLHSVITRATFLGLIS</sequence>
<gene>
    <name evidence="5" type="ORF">ZBT109_0680</name>
</gene>